<organism evidence="4 5">
    <name type="scientific">Mycena alexandri</name>
    <dbReference type="NCBI Taxonomy" id="1745969"/>
    <lineage>
        <taxon>Eukaryota</taxon>
        <taxon>Fungi</taxon>
        <taxon>Dikarya</taxon>
        <taxon>Basidiomycota</taxon>
        <taxon>Agaricomycotina</taxon>
        <taxon>Agaricomycetes</taxon>
        <taxon>Agaricomycetidae</taxon>
        <taxon>Agaricales</taxon>
        <taxon>Marasmiineae</taxon>
        <taxon>Mycenaceae</taxon>
        <taxon>Mycena</taxon>
    </lineage>
</organism>
<evidence type="ECO:0000313" key="5">
    <source>
        <dbReference type="Proteomes" id="UP001218188"/>
    </source>
</evidence>
<evidence type="ECO:0000256" key="2">
    <source>
        <dbReference type="SAM" id="Phobius"/>
    </source>
</evidence>
<feature type="transmembrane region" description="Helical" evidence="2">
    <location>
        <begin position="132"/>
        <end position="157"/>
    </location>
</feature>
<feature type="transmembrane region" description="Helical" evidence="2">
    <location>
        <begin position="101"/>
        <end position="120"/>
    </location>
</feature>
<name>A0AAD6WYG9_9AGAR</name>
<dbReference type="PANTHER" id="PTHR40465">
    <property type="entry name" value="CHROMOSOME 1, WHOLE GENOME SHOTGUN SEQUENCE"/>
    <property type="match status" value="1"/>
</dbReference>
<accession>A0AAD6WYG9</accession>
<feature type="transmembrane region" description="Helical" evidence="2">
    <location>
        <begin position="177"/>
        <end position="195"/>
    </location>
</feature>
<evidence type="ECO:0000259" key="3">
    <source>
        <dbReference type="Pfam" id="PF20152"/>
    </source>
</evidence>
<feature type="region of interest" description="Disordered" evidence="1">
    <location>
        <begin position="307"/>
        <end position="356"/>
    </location>
</feature>
<dbReference type="Proteomes" id="UP001218188">
    <property type="component" value="Unassembled WGS sequence"/>
</dbReference>
<sequence>MTTFFFVLHVMDPTSKFKFDDLNGSILISSWLTSLLYGLVISKSWDYLTAYPNDECLRKGLLLCCLVTSSLAMAAEFANVYYPTVTFWGNTVAVQKQYWPVPVYVISNSLTGFMVDAFLIHRVYGLTKNLWISLLLAFCVVLGLAGSIMVGVIIMMASEISSQAQAGHCTVTSLRLTFIHISDIFIAITLIWKLYTMKTSYKVTNRLIQRLAIGAMQTGSTTSTVAVATMVAYYIGKDNSNVPTAFHYLIGPLYVLTLLYNYNLRRRDGFGGSTRSGTRRSAETRLTNIRMDGIQVHRTAIISVDAPNENGGVHIPNTQSFGDTKLNEDTDGEPFGVSDFSGAQQKSRSLFIPSKS</sequence>
<feature type="transmembrane region" description="Helical" evidence="2">
    <location>
        <begin position="22"/>
        <end position="40"/>
    </location>
</feature>
<feature type="transmembrane region" description="Helical" evidence="2">
    <location>
        <begin position="207"/>
        <end position="233"/>
    </location>
</feature>
<feature type="domain" description="DUF6534" evidence="3">
    <location>
        <begin position="181"/>
        <end position="267"/>
    </location>
</feature>
<keyword evidence="5" id="KW-1185">Reference proteome</keyword>
<dbReference type="PANTHER" id="PTHR40465:SF1">
    <property type="entry name" value="DUF6534 DOMAIN-CONTAINING PROTEIN"/>
    <property type="match status" value="1"/>
</dbReference>
<evidence type="ECO:0000313" key="4">
    <source>
        <dbReference type="EMBL" id="KAJ7028071.1"/>
    </source>
</evidence>
<keyword evidence="2" id="KW-1133">Transmembrane helix</keyword>
<dbReference type="InterPro" id="IPR045339">
    <property type="entry name" value="DUF6534"/>
</dbReference>
<evidence type="ECO:0000256" key="1">
    <source>
        <dbReference type="SAM" id="MobiDB-lite"/>
    </source>
</evidence>
<dbReference type="AlphaFoldDB" id="A0AAD6WYG9"/>
<dbReference type="EMBL" id="JARJCM010000116">
    <property type="protein sequence ID" value="KAJ7028071.1"/>
    <property type="molecule type" value="Genomic_DNA"/>
</dbReference>
<reference evidence="4" key="1">
    <citation type="submission" date="2023-03" db="EMBL/GenBank/DDBJ databases">
        <title>Massive genome expansion in bonnet fungi (Mycena s.s.) driven by repeated elements and novel gene families across ecological guilds.</title>
        <authorList>
            <consortium name="Lawrence Berkeley National Laboratory"/>
            <person name="Harder C.B."/>
            <person name="Miyauchi S."/>
            <person name="Viragh M."/>
            <person name="Kuo A."/>
            <person name="Thoen E."/>
            <person name="Andreopoulos B."/>
            <person name="Lu D."/>
            <person name="Skrede I."/>
            <person name="Drula E."/>
            <person name="Henrissat B."/>
            <person name="Morin E."/>
            <person name="Kohler A."/>
            <person name="Barry K."/>
            <person name="LaButti K."/>
            <person name="Morin E."/>
            <person name="Salamov A."/>
            <person name="Lipzen A."/>
            <person name="Mereny Z."/>
            <person name="Hegedus B."/>
            <person name="Baldrian P."/>
            <person name="Stursova M."/>
            <person name="Weitz H."/>
            <person name="Taylor A."/>
            <person name="Grigoriev I.V."/>
            <person name="Nagy L.G."/>
            <person name="Martin F."/>
            <person name="Kauserud H."/>
        </authorList>
    </citation>
    <scope>NUCLEOTIDE SEQUENCE</scope>
    <source>
        <strain evidence="4">CBHHK200</strain>
    </source>
</reference>
<proteinExistence type="predicted"/>
<feature type="transmembrane region" description="Helical" evidence="2">
    <location>
        <begin position="61"/>
        <end position="81"/>
    </location>
</feature>
<feature type="transmembrane region" description="Helical" evidence="2">
    <location>
        <begin position="245"/>
        <end position="262"/>
    </location>
</feature>
<keyword evidence="2" id="KW-0812">Transmembrane</keyword>
<protein>
    <recommendedName>
        <fullName evidence="3">DUF6534 domain-containing protein</fullName>
    </recommendedName>
</protein>
<comment type="caution">
    <text evidence="4">The sequence shown here is derived from an EMBL/GenBank/DDBJ whole genome shotgun (WGS) entry which is preliminary data.</text>
</comment>
<gene>
    <name evidence="4" type="ORF">C8F04DRAFT_1266276</name>
</gene>
<dbReference type="Pfam" id="PF20152">
    <property type="entry name" value="DUF6534"/>
    <property type="match status" value="1"/>
</dbReference>
<keyword evidence="2" id="KW-0472">Membrane</keyword>